<dbReference type="EMBL" id="CP042425">
    <property type="protein sequence ID" value="QEL14469.1"/>
    <property type="molecule type" value="Genomic_DNA"/>
</dbReference>
<evidence type="ECO:0000259" key="2">
    <source>
        <dbReference type="PROSITE" id="PS51898"/>
    </source>
</evidence>
<dbReference type="RefSeq" id="WP_149109361.1">
    <property type="nucleotide sequence ID" value="NZ_CP042425.1"/>
</dbReference>
<proteinExistence type="predicted"/>
<name>A0A5C1A5N6_9BACT</name>
<dbReference type="GO" id="GO:0006310">
    <property type="term" value="P:DNA recombination"/>
    <property type="evidence" value="ECO:0007669"/>
    <property type="project" value="UniProtKB-KW"/>
</dbReference>
<accession>A0A5C1A5N6</accession>
<dbReference type="Gene3D" id="1.10.443.10">
    <property type="entry name" value="Intergrase catalytic core"/>
    <property type="match status" value="1"/>
</dbReference>
<dbReference type="SUPFAM" id="SSF56349">
    <property type="entry name" value="DNA breaking-rejoining enzymes"/>
    <property type="match status" value="1"/>
</dbReference>
<gene>
    <name evidence="3" type="ORF">PX52LOC_01357</name>
</gene>
<keyword evidence="4" id="KW-1185">Reference proteome</keyword>
<dbReference type="OrthoDB" id="9785687at2"/>
<dbReference type="AlphaFoldDB" id="A0A5C1A5N6"/>
<reference evidence="4" key="1">
    <citation type="submission" date="2019-08" db="EMBL/GenBank/DDBJ databases">
        <title>Limnoglobus roseus gen. nov., sp. nov., a novel freshwater planctomycete with a giant genome from the family Gemmataceae.</title>
        <authorList>
            <person name="Kulichevskaya I.S."/>
            <person name="Naumoff D.G."/>
            <person name="Miroshnikov K."/>
            <person name="Ivanova A."/>
            <person name="Philippov D.A."/>
            <person name="Hakobyan A."/>
            <person name="Rijpstra I.C."/>
            <person name="Sinninghe Damste J.S."/>
            <person name="Liesack W."/>
            <person name="Dedysh S.N."/>
        </authorList>
    </citation>
    <scope>NUCLEOTIDE SEQUENCE [LARGE SCALE GENOMIC DNA]</scope>
    <source>
        <strain evidence="4">PX52</strain>
    </source>
</reference>
<feature type="domain" description="Tyr recombinase" evidence="2">
    <location>
        <begin position="97"/>
        <end position="286"/>
    </location>
</feature>
<dbReference type="PROSITE" id="PS51898">
    <property type="entry name" value="TYR_RECOMBINASE"/>
    <property type="match status" value="1"/>
</dbReference>
<dbReference type="PANTHER" id="PTHR30349">
    <property type="entry name" value="PHAGE INTEGRASE-RELATED"/>
    <property type="match status" value="1"/>
</dbReference>
<dbReference type="InterPro" id="IPR002104">
    <property type="entry name" value="Integrase_catalytic"/>
</dbReference>
<dbReference type="PANTHER" id="PTHR30349:SF64">
    <property type="entry name" value="PROPHAGE INTEGRASE INTD-RELATED"/>
    <property type="match status" value="1"/>
</dbReference>
<dbReference type="InterPro" id="IPR013762">
    <property type="entry name" value="Integrase-like_cat_sf"/>
</dbReference>
<evidence type="ECO:0000256" key="1">
    <source>
        <dbReference type="ARBA" id="ARBA00023172"/>
    </source>
</evidence>
<dbReference type="GO" id="GO:0015074">
    <property type="term" value="P:DNA integration"/>
    <property type="evidence" value="ECO:0007669"/>
    <property type="project" value="InterPro"/>
</dbReference>
<dbReference type="KEGG" id="lrs:PX52LOC_01357"/>
<protein>
    <submittedName>
        <fullName evidence="3">Site-specific integrase</fullName>
    </submittedName>
</protein>
<dbReference type="CDD" id="cd00796">
    <property type="entry name" value="INT_Rci_Hp1_C"/>
    <property type="match status" value="1"/>
</dbReference>
<evidence type="ECO:0000313" key="4">
    <source>
        <dbReference type="Proteomes" id="UP000324974"/>
    </source>
</evidence>
<keyword evidence="1" id="KW-0233">DNA recombination</keyword>
<evidence type="ECO:0000313" key="3">
    <source>
        <dbReference type="EMBL" id="QEL14469.1"/>
    </source>
</evidence>
<dbReference type="Proteomes" id="UP000324974">
    <property type="component" value="Chromosome"/>
</dbReference>
<sequence length="355" mass="40413">MSTVAVLIDSYLNHLNDLVATGQRKPGTRDWYAIQFRKLRRLVGERPADEVRLKDLAKIRYTYQFARSLKSLFRWAADEELISRHPFCKLTVPPCGQRKRTIRRDEMARLYRAGRRPLRRYLMMMRYTIARPGELRTLRWSQVDLAGRVLRLRESKPKGRPRGGVRERQRDRVIPLGKMALRILTTWQGRRQPLPTDPVFPGRGGRAWTGNALRCLMRRARKAAELVADVNGERIVIYTLRHTGATEAIRAGVQQIVLAAMLGHENLETTKRYVHLNEADILTGIDQALSGVKRERNLGATGPTPISTVPTEAEAQVQRIRNLFEELMIGAGADTLKVLDVLLTRLTGRSPLTGS</sequence>
<dbReference type="GO" id="GO:0003677">
    <property type="term" value="F:DNA binding"/>
    <property type="evidence" value="ECO:0007669"/>
    <property type="project" value="InterPro"/>
</dbReference>
<organism evidence="3 4">
    <name type="scientific">Limnoglobus roseus</name>
    <dbReference type="NCBI Taxonomy" id="2598579"/>
    <lineage>
        <taxon>Bacteria</taxon>
        <taxon>Pseudomonadati</taxon>
        <taxon>Planctomycetota</taxon>
        <taxon>Planctomycetia</taxon>
        <taxon>Gemmatales</taxon>
        <taxon>Gemmataceae</taxon>
        <taxon>Limnoglobus</taxon>
    </lineage>
</organism>
<dbReference type="InterPro" id="IPR050090">
    <property type="entry name" value="Tyrosine_recombinase_XerCD"/>
</dbReference>
<dbReference type="Pfam" id="PF00589">
    <property type="entry name" value="Phage_integrase"/>
    <property type="match status" value="1"/>
</dbReference>
<dbReference type="InterPro" id="IPR011010">
    <property type="entry name" value="DNA_brk_join_enz"/>
</dbReference>